<name>A0A8R1J0W0_CAEJA</name>
<sequence length="311" mass="34907">MQSLPPAQTDGRHFTNPSNLFRTAAMSFNIEHESLVCQLYHRTKHNSSVNVVCELSEEIGSPQFENEQWVVPCDITGLSAKKPKVVKIRLHPSVSQTSSSGDAALRQAACKSALKYLDLLLEESVWSRRSGQDDYLFGKQIDKIVEILAEMDKVVEIDNSTIGLSFLHNENFDELLKITSCKTLSAHLLTVITEESDHQTADMMFEKDGRSRHLARLVLDPGYLKTSEASQECVFESSKSCFTWVLARSDDDVENSPPRVSQKLECFIWIDGEEQEMVSITLVFSFVDSSSKARPFCMSAADLQKKEGRAC</sequence>
<accession>A0A8R1J0W0</accession>
<dbReference type="AlphaFoldDB" id="A0A8R1J0W0"/>
<evidence type="ECO:0000313" key="2">
    <source>
        <dbReference type="Proteomes" id="UP000005237"/>
    </source>
</evidence>
<keyword evidence="2" id="KW-1185">Reference proteome</keyword>
<organism evidence="1 2">
    <name type="scientific">Caenorhabditis japonica</name>
    <dbReference type="NCBI Taxonomy" id="281687"/>
    <lineage>
        <taxon>Eukaryota</taxon>
        <taxon>Metazoa</taxon>
        <taxon>Ecdysozoa</taxon>
        <taxon>Nematoda</taxon>
        <taxon>Chromadorea</taxon>
        <taxon>Rhabditida</taxon>
        <taxon>Rhabditina</taxon>
        <taxon>Rhabditomorpha</taxon>
        <taxon>Rhabditoidea</taxon>
        <taxon>Rhabditidae</taxon>
        <taxon>Peloderinae</taxon>
        <taxon>Caenorhabditis</taxon>
    </lineage>
</organism>
<dbReference type="EnsemblMetazoa" id="CJA41182.1">
    <property type="protein sequence ID" value="CJA41182.1"/>
    <property type="gene ID" value="WBGene00217030"/>
</dbReference>
<reference evidence="2" key="1">
    <citation type="submission" date="2010-08" db="EMBL/GenBank/DDBJ databases">
        <authorList>
            <consortium name="Caenorhabditis japonica Sequencing Consortium"/>
            <person name="Wilson R.K."/>
        </authorList>
    </citation>
    <scope>NUCLEOTIDE SEQUENCE [LARGE SCALE GENOMIC DNA]</scope>
    <source>
        <strain evidence="2">DF5081</strain>
    </source>
</reference>
<proteinExistence type="predicted"/>
<evidence type="ECO:0000313" key="1">
    <source>
        <dbReference type="EnsemblMetazoa" id="CJA41182.1"/>
    </source>
</evidence>
<reference evidence="1" key="2">
    <citation type="submission" date="2022-06" db="UniProtKB">
        <authorList>
            <consortium name="EnsemblMetazoa"/>
        </authorList>
    </citation>
    <scope>IDENTIFICATION</scope>
    <source>
        <strain evidence="1">DF5081</strain>
    </source>
</reference>
<dbReference type="Proteomes" id="UP000005237">
    <property type="component" value="Unassembled WGS sequence"/>
</dbReference>
<protein>
    <submittedName>
        <fullName evidence="1">Uncharacterized protein</fullName>
    </submittedName>
</protein>